<organism evidence="1 2">
    <name type="scientific">Sumerlaea chitinivorans</name>
    <dbReference type="NCBI Taxonomy" id="2250252"/>
    <lineage>
        <taxon>Bacteria</taxon>
        <taxon>Candidatus Sumerlaeota</taxon>
        <taxon>Candidatus Sumerlaeia</taxon>
        <taxon>Candidatus Sumerlaeales</taxon>
        <taxon>Candidatus Sumerlaeaceae</taxon>
        <taxon>Candidatus Sumerlaea</taxon>
    </lineage>
</organism>
<sequence>MRLSENRINFIAQQVAKELLDHQLIKFSGSRVILEAEIAKVILEDLRIEDEIDREVTEMISKMKRKIPPGSAEWDAIYQQKKEEIARRRNYIY</sequence>
<reference evidence="1 2" key="1">
    <citation type="submission" date="2018-05" db="EMBL/GenBank/DDBJ databases">
        <title>A metagenomic window into the 2 km-deep terrestrial subsurface aquifer revealed taxonomically and functionally diverse microbial community comprising novel uncultured bacterial lineages.</title>
        <authorList>
            <person name="Kadnikov V.V."/>
            <person name="Mardanov A.V."/>
            <person name="Beletsky A.V."/>
            <person name="Banks D."/>
            <person name="Pimenov N.V."/>
            <person name="Frank Y.A."/>
            <person name="Karnachuk O.V."/>
            <person name="Ravin N.V."/>
        </authorList>
    </citation>
    <scope>NUCLEOTIDE SEQUENCE [LARGE SCALE GENOMIC DNA]</scope>
    <source>
        <strain evidence="1">BY</strain>
    </source>
</reference>
<dbReference type="Pfam" id="PF04368">
    <property type="entry name" value="DUF507"/>
    <property type="match status" value="1"/>
</dbReference>
<evidence type="ECO:0000313" key="2">
    <source>
        <dbReference type="Proteomes" id="UP000262583"/>
    </source>
</evidence>
<proteinExistence type="predicted"/>
<evidence type="ECO:0008006" key="3">
    <source>
        <dbReference type="Google" id="ProtNLM"/>
    </source>
</evidence>
<evidence type="ECO:0000313" key="1">
    <source>
        <dbReference type="EMBL" id="AXA35354.1"/>
    </source>
</evidence>
<name>A0A2Z4Y2Q9_SUMC1</name>
<protein>
    <recommendedName>
        <fullName evidence="3">DUF507 domain-containing protein</fullName>
    </recommendedName>
</protein>
<accession>A0A2Z4Y2Q9</accession>
<gene>
    <name evidence="1" type="ORF">BRCON_0577</name>
</gene>
<dbReference type="KEGG" id="schv:BRCON_0577"/>
<dbReference type="InterPro" id="IPR007463">
    <property type="entry name" value="DUF507"/>
</dbReference>
<dbReference type="AlphaFoldDB" id="A0A2Z4Y2Q9"/>
<dbReference type="EMBL" id="CP030759">
    <property type="protein sequence ID" value="AXA35354.1"/>
    <property type="molecule type" value="Genomic_DNA"/>
</dbReference>
<dbReference type="Proteomes" id="UP000262583">
    <property type="component" value="Chromosome"/>
</dbReference>